<dbReference type="PANTHER" id="PTHR24223">
    <property type="entry name" value="ATP-BINDING CASSETTE SUB-FAMILY C"/>
    <property type="match status" value="1"/>
</dbReference>
<dbReference type="InterPro" id="IPR003593">
    <property type="entry name" value="AAA+_ATPase"/>
</dbReference>
<dbReference type="FunFam" id="3.40.50.300:FF:001048">
    <property type="entry name" value="ABC transporter C family member 4"/>
    <property type="match status" value="1"/>
</dbReference>
<feature type="transmembrane region" description="Helical" evidence="12">
    <location>
        <begin position="1179"/>
        <end position="1199"/>
    </location>
</feature>
<dbReference type="InterPro" id="IPR036640">
    <property type="entry name" value="ABC1_TM_sf"/>
</dbReference>
<feature type="transmembrane region" description="Helical" evidence="12">
    <location>
        <begin position="547"/>
        <end position="568"/>
    </location>
</feature>
<keyword evidence="3" id="KW-0813">Transport</keyword>
<evidence type="ECO:0000256" key="11">
    <source>
        <dbReference type="SAM" id="MobiDB-lite"/>
    </source>
</evidence>
<dbReference type="CDD" id="cd18579">
    <property type="entry name" value="ABC_6TM_ABCC_D1"/>
    <property type="match status" value="1"/>
</dbReference>
<feature type="transmembrane region" description="Helical" evidence="12">
    <location>
        <begin position="168"/>
        <end position="190"/>
    </location>
</feature>
<feature type="transmembrane region" description="Helical" evidence="12">
    <location>
        <begin position="1211"/>
        <end position="1229"/>
    </location>
</feature>
<comment type="similarity">
    <text evidence="2">Belongs to the ABC transporter superfamily. ABCC family. Conjugate transporter (TC 3.A.1.208) subfamily.</text>
</comment>
<dbReference type="GO" id="GO:0016887">
    <property type="term" value="F:ATP hydrolysis activity"/>
    <property type="evidence" value="ECO:0007669"/>
    <property type="project" value="InterPro"/>
</dbReference>
<dbReference type="FunFam" id="3.40.50.300:FF:000169">
    <property type="entry name" value="ABC transporter C family member 3"/>
    <property type="match status" value="1"/>
</dbReference>
<keyword evidence="7" id="KW-0067">ATP-binding</keyword>
<dbReference type="Pfam" id="PF00664">
    <property type="entry name" value="ABC_membrane"/>
    <property type="match status" value="2"/>
</dbReference>
<feature type="transmembrane region" description="Helical" evidence="12">
    <location>
        <begin position="45"/>
        <end position="63"/>
    </location>
</feature>
<dbReference type="Pfam" id="PF00005">
    <property type="entry name" value="ABC_tran"/>
    <property type="match status" value="2"/>
</dbReference>
<evidence type="ECO:0000256" key="10">
    <source>
        <dbReference type="ARBA" id="ARBA00023136"/>
    </source>
</evidence>
<dbReference type="CDD" id="cd03250">
    <property type="entry name" value="ABCC_MRP_domain1"/>
    <property type="match status" value="1"/>
</dbReference>
<evidence type="ECO:0000256" key="2">
    <source>
        <dbReference type="ARBA" id="ARBA00009726"/>
    </source>
</evidence>
<evidence type="ECO:0000256" key="9">
    <source>
        <dbReference type="ARBA" id="ARBA00022989"/>
    </source>
</evidence>
<feature type="transmembrane region" description="Helical" evidence="12">
    <location>
        <begin position="470"/>
        <end position="488"/>
    </location>
</feature>
<dbReference type="SUPFAM" id="SSF90123">
    <property type="entry name" value="ABC transporter transmembrane region"/>
    <property type="match status" value="2"/>
</dbReference>
<feature type="domain" description="ABC transporter" evidence="13">
    <location>
        <begin position="645"/>
        <end position="868"/>
    </location>
</feature>
<dbReference type="InterPro" id="IPR044746">
    <property type="entry name" value="ABCC_6TM_D1"/>
</dbReference>
<dbReference type="GO" id="GO:0016020">
    <property type="term" value="C:membrane"/>
    <property type="evidence" value="ECO:0007669"/>
    <property type="project" value="UniProtKB-SubCell"/>
</dbReference>
<dbReference type="OMA" id="CPQDWPS"/>
<evidence type="ECO:0000256" key="7">
    <source>
        <dbReference type="ARBA" id="ARBA00022840"/>
    </source>
</evidence>
<dbReference type="InterPro" id="IPR027417">
    <property type="entry name" value="P-loop_NTPase"/>
</dbReference>
<comment type="caution">
    <text evidence="15">The sequence shown here is derived from an EMBL/GenBank/DDBJ whole genome shotgun (WGS) entry which is preliminary data.</text>
</comment>
<dbReference type="InterPro" id="IPR003439">
    <property type="entry name" value="ABC_transporter-like_ATP-bd"/>
</dbReference>
<organism evidence="15 16">
    <name type="scientific">Tetracentron sinense</name>
    <name type="common">Spur-leaf</name>
    <dbReference type="NCBI Taxonomy" id="13715"/>
    <lineage>
        <taxon>Eukaryota</taxon>
        <taxon>Viridiplantae</taxon>
        <taxon>Streptophyta</taxon>
        <taxon>Embryophyta</taxon>
        <taxon>Tracheophyta</taxon>
        <taxon>Spermatophyta</taxon>
        <taxon>Magnoliopsida</taxon>
        <taxon>Trochodendrales</taxon>
        <taxon>Trochodendraceae</taxon>
        <taxon>Tetracentron</taxon>
    </lineage>
</organism>
<keyword evidence="9 12" id="KW-1133">Transmembrane helix</keyword>
<keyword evidence="4 12" id="KW-0812">Transmembrane</keyword>
<feature type="domain" description="ABC transporter" evidence="13">
    <location>
        <begin position="1268"/>
        <end position="1502"/>
    </location>
</feature>
<feature type="transmembrane region" description="Helical" evidence="12">
    <location>
        <begin position="134"/>
        <end position="152"/>
    </location>
</feature>
<feature type="domain" description="ABC transmembrane type-1" evidence="14">
    <location>
        <begin position="952"/>
        <end position="1231"/>
    </location>
</feature>
<evidence type="ECO:0000256" key="12">
    <source>
        <dbReference type="SAM" id="Phobius"/>
    </source>
</evidence>
<dbReference type="InterPro" id="IPR044726">
    <property type="entry name" value="ABCC_6TM_D2"/>
</dbReference>
<keyword evidence="5" id="KW-0677">Repeat</keyword>
<gene>
    <name evidence="15" type="ORF">HHK36_026511</name>
</gene>
<keyword evidence="16" id="KW-1185">Reference proteome</keyword>
<feature type="transmembrane region" description="Helical" evidence="12">
    <location>
        <begin position="1059"/>
        <end position="1079"/>
    </location>
</feature>
<feature type="region of interest" description="Disordered" evidence="11">
    <location>
        <begin position="880"/>
        <end position="925"/>
    </location>
</feature>
<dbReference type="FunFam" id="1.20.1560.10:FF:000003">
    <property type="entry name" value="ABC transporter C family member 10"/>
    <property type="match status" value="1"/>
</dbReference>
<keyword evidence="6" id="KW-0547">Nucleotide-binding</keyword>
<feature type="transmembrane region" description="Helical" evidence="12">
    <location>
        <begin position="946"/>
        <end position="968"/>
    </location>
</feature>
<dbReference type="PROSITE" id="PS50929">
    <property type="entry name" value="ABC_TM1F"/>
    <property type="match status" value="2"/>
</dbReference>
<feature type="domain" description="ABC transmembrane type-1" evidence="14">
    <location>
        <begin position="331"/>
        <end position="611"/>
    </location>
</feature>
<dbReference type="Proteomes" id="UP000655225">
    <property type="component" value="Unassembled WGS sequence"/>
</dbReference>
<evidence type="ECO:0000256" key="4">
    <source>
        <dbReference type="ARBA" id="ARBA00022692"/>
    </source>
</evidence>
<dbReference type="CDD" id="cd03244">
    <property type="entry name" value="ABCC_MRP_domain2"/>
    <property type="match status" value="1"/>
</dbReference>
<name>A0A834YG67_TETSI</name>
<dbReference type="PROSITE" id="PS50893">
    <property type="entry name" value="ABC_TRANSPORTER_2"/>
    <property type="match status" value="2"/>
</dbReference>
<feature type="transmembrane region" description="Helical" evidence="12">
    <location>
        <begin position="97"/>
        <end position="122"/>
    </location>
</feature>
<dbReference type="PANTHER" id="PTHR24223:SF386">
    <property type="entry name" value="ABC-TYPE XENOBIOTIC TRANSPORTER"/>
    <property type="match status" value="1"/>
</dbReference>
<accession>A0A834YG67</accession>
<dbReference type="PROSITE" id="PS00211">
    <property type="entry name" value="ABC_TRANSPORTER_1"/>
    <property type="match status" value="1"/>
</dbReference>
<reference evidence="15 16" key="1">
    <citation type="submission" date="2020-04" db="EMBL/GenBank/DDBJ databases">
        <title>Plant Genome Project.</title>
        <authorList>
            <person name="Zhang R.-G."/>
        </authorList>
    </citation>
    <scope>NUCLEOTIDE SEQUENCE [LARGE SCALE GENOMIC DNA]</scope>
    <source>
        <strain evidence="15">YNK0</strain>
        <tissue evidence="15">Leaf</tissue>
    </source>
</reference>
<dbReference type="GO" id="GO:0140359">
    <property type="term" value="F:ABC-type transporter activity"/>
    <property type="evidence" value="ECO:0007669"/>
    <property type="project" value="InterPro"/>
</dbReference>
<feature type="transmembrane region" description="Helical" evidence="12">
    <location>
        <begin position="330"/>
        <end position="357"/>
    </location>
</feature>
<evidence type="ECO:0000256" key="5">
    <source>
        <dbReference type="ARBA" id="ARBA00022737"/>
    </source>
</evidence>
<protein>
    <submittedName>
        <fullName evidence="15">Uncharacterized protein</fullName>
    </submittedName>
</protein>
<keyword evidence="8" id="KW-1278">Translocase</keyword>
<dbReference type="OrthoDB" id="6500128at2759"/>
<evidence type="ECO:0000313" key="15">
    <source>
        <dbReference type="EMBL" id="KAF8387849.1"/>
    </source>
</evidence>
<keyword evidence="10 12" id="KW-0472">Membrane</keyword>
<dbReference type="SMART" id="SM00382">
    <property type="entry name" value="AAA"/>
    <property type="match status" value="2"/>
</dbReference>
<feature type="transmembrane region" description="Helical" evidence="12">
    <location>
        <begin position="442"/>
        <end position="464"/>
    </location>
</feature>
<evidence type="ECO:0000256" key="3">
    <source>
        <dbReference type="ARBA" id="ARBA00022448"/>
    </source>
</evidence>
<evidence type="ECO:0000313" key="16">
    <source>
        <dbReference type="Proteomes" id="UP000655225"/>
    </source>
</evidence>
<dbReference type="Gene3D" id="3.40.50.300">
    <property type="entry name" value="P-loop containing nucleotide triphosphate hydrolases"/>
    <property type="match status" value="2"/>
</dbReference>
<feature type="transmembrane region" description="Helical" evidence="12">
    <location>
        <begin position="988"/>
        <end position="1016"/>
    </location>
</feature>
<dbReference type="Gene3D" id="1.20.1560.10">
    <property type="entry name" value="ABC transporter type 1, transmembrane domain"/>
    <property type="match status" value="2"/>
</dbReference>
<dbReference type="InterPro" id="IPR011527">
    <property type="entry name" value="ABC1_TM_dom"/>
</dbReference>
<dbReference type="InterPro" id="IPR050173">
    <property type="entry name" value="ABC_transporter_C-like"/>
</dbReference>
<feature type="transmembrane region" description="Helical" evidence="12">
    <location>
        <begin position="574"/>
        <end position="595"/>
    </location>
</feature>
<evidence type="ECO:0000259" key="14">
    <source>
        <dbReference type="PROSITE" id="PS50929"/>
    </source>
</evidence>
<dbReference type="InterPro" id="IPR017871">
    <property type="entry name" value="ABC_transporter-like_CS"/>
</dbReference>
<dbReference type="EMBL" id="JABCRI010000020">
    <property type="protein sequence ID" value="KAF8387849.1"/>
    <property type="molecule type" value="Genomic_DNA"/>
</dbReference>
<feature type="transmembrane region" description="Helical" evidence="12">
    <location>
        <begin position="1085"/>
        <end position="1103"/>
    </location>
</feature>
<evidence type="ECO:0000256" key="1">
    <source>
        <dbReference type="ARBA" id="ARBA00004141"/>
    </source>
</evidence>
<sequence>MSSASWVTSLTCSSSIIQSLDNTSSLSVIFQWLRFIFLSPCPQRALYSIVDLFFLFSLLVLSIQKLCSRFHSNSHPSSSLINKPLLRNNRTPLRTTFWFKLSLSLTVLLAISYTVLCILAFSKSTPSLWSLTEAIFRLVQAITHIAIAILIVHEKRFEAVTHPMPLRIYWVVNFVIVSLFFTSAIIRLISVKENLDPYMRMDDVSCLITLPVSAILLIVAVRGSTGIVVTRESESRMDSETKLHDPLLSKSKVSGYYSASLLSKAVWLWMNPLLSKGYKSTLKIDDVPSLPPDHGAERMSELFELNWPKPIENSKHPVLTTLLRGFWEDIAFTGFLAIVKLGVMYIGPVLIQGFINFTSGKGSSPYEGYYLVMTLLIAKIVEVLSSHHFNFHSQKLGMLIRSSLITSLYKKGLRLSCSARQAHGVGQIVNYMAVDAQQLSDMILQLHSIWLMPLQVGVALALLYRFLGVSMLSALVGVTLVLVFTLLVTRRNNRFQYNVMRNRDSRMKATNEMLNYMRVIKFQAWEEHFNKRIQSFRESEYGWLSKFLYSVACNMVVLWSTPIVIAALTFGTAILLGVSLDAATVFTATTIFRILQDPIRSFPQSMISISQAMISLGRLDGYMTGRELVDGSVEREEGCGGRIAVEVKGGVFGWNDEDEEEVLKDLNVEIKKGELAAIVGTVGSGKSSFLASILGEMHKILGKVRVCGTTAYVAQTSWIQNGTIQENILFGQPMNTGRYKEVIRVCCLEKDLEMMEFGDQTEIGERGINLSGGQKQRIQLARAVYQDCDIYLLDDIFSAVDAHTGTEIFKECVRGVLKDKTILLVTHQVDFLHNADLILVMRDGMIVQSGKYDKLLESGTDFRALVNAHETSMELVEMSTTMNGDNPQQPPKSPQASSNQGEPNGENRSLDRSRSEKGTSKLIEDEERETGHVSFRVYKLYFTEAFGWWGLAAVVLLSLLWQFSLMAGDYWLAYETSEDRAMLFNSSLFINVYSIIAAVSCFLVLIRSFFVSFLGLKTAQIFFKQILHSILHAPMSFFDTTPSGRILSRASTDQTNIDLFLPFFMSLTLAMYFTLLGIIVITCQYAWPTVFLIVPLGWLNIWYRGYYISSSRELTRLDSITKAPIIHHFSESISGVMTIRCFRKQGMFCQENINRVNANLRMDFHNNGSNEWLGFRLELIGSFVLCISTMFMVLLPSTIIQPENVGLSLSYGLSLNGVLFWTIYMSCFVENRMVSVERIKQFTTIPSEAAWRIEGCLPSPNWPSRGNIELNDLRVRYRSNTPLVLKGISLSIQGGEKIGVVGRTGSGKSTLIQVFFRLVEPSGGKIIIDEVDICKLGLHDLRSCFGIIPQEPVLFQGTVRSNMDPIGLYSDEEIWKSLERCQLKDVVAAKPDKLDAAVVDDGDNWSVGQRQLICLGRIMLKRSRILFLDEATASVDSQTDAVIQKIIREDFSACTIISIAHRIPTVMDCDRVLVIDAGRAKEFDNPSRLLERPSLFGALVQEYANRSSGL</sequence>
<comment type="subcellular location">
    <subcellularLocation>
        <location evidence="1">Membrane</location>
        <topology evidence="1">Multi-pass membrane protein</topology>
    </subcellularLocation>
</comment>
<dbReference type="GO" id="GO:0005524">
    <property type="term" value="F:ATP binding"/>
    <property type="evidence" value="ECO:0007669"/>
    <property type="project" value="UniProtKB-KW"/>
</dbReference>
<feature type="transmembrane region" description="Helical" evidence="12">
    <location>
        <begin position="369"/>
        <end position="391"/>
    </location>
</feature>
<feature type="compositionally biased region" description="Basic and acidic residues" evidence="11">
    <location>
        <begin position="908"/>
        <end position="923"/>
    </location>
</feature>
<evidence type="ECO:0000256" key="6">
    <source>
        <dbReference type="ARBA" id="ARBA00022741"/>
    </source>
</evidence>
<evidence type="ECO:0000256" key="8">
    <source>
        <dbReference type="ARBA" id="ARBA00022967"/>
    </source>
</evidence>
<dbReference type="FunFam" id="1.20.1560.10:FF:000002">
    <property type="entry name" value="ABC transporter C family member 5"/>
    <property type="match status" value="1"/>
</dbReference>
<dbReference type="CDD" id="cd18580">
    <property type="entry name" value="ABC_6TM_ABCC_D2"/>
    <property type="match status" value="1"/>
</dbReference>
<feature type="transmembrane region" description="Helical" evidence="12">
    <location>
        <begin position="210"/>
        <end position="229"/>
    </location>
</feature>
<proteinExistence type="inferred from homology"/>
<dbReference type="SUPFAM" id="SSF52540">
    <property type="entry name" value="P-loop containing nucleoside triphosphate hydrolases"/>
    <property type="match status" value="2"/>
</dbReference>
<evidence type="ECO:0000259" key="13">
    <source>
        <dbReference type="PROSITE" id="PS50893"/>
    </source>
</evidence>